<keyword evidence="5" id="KW-0597">Phosphoprotein</keyword>
<dbReference type="InterPro" id="IPR011006">
    <property type="entry name" value="CheY-like_superfamily"/>
</dbReference>
<dbReference type="PANTHER" id="PTHR32071:SF91">
    <property type="entry name" value="TUNGSTATE-RESPONSIVE TWO COMPONENT SIGMA54-DEPENDENT SIGNAL TRANSDUCTION SYSTEM RESPONSE REGULATOR FIS FAMILY"/>
    <property type="match status" value="1"/>
</dbReference>
<dbReference type="SUPFAM" id="SSF46689">
    <property type="entry name" value="Homeodomain-like"/>
    <property type="match status" value="1"/>
</dbReference>
<sequence>MSSLPPPPAAADNRWPGFSVLVVDDEPGVLNFTRRALESRCDEVLTAGSVEEAIPLVARRRFDLIVLDISLPGQDGVSWLQALRQQGCTSEVVLMTAYADVETAVEALRAGAADFLVKPFSLAQLFNSVRRSFERSRLIAENFVLRREVQARAPHETVGPVGLVGHSALMAEVRKLVARFAPMPSTVLIQGESGTGKEVVARALHKQSSRAAAPFVPVNCAAIAPELIESELFGHVRGAYTGAVGAREGLFYYARGGTLFLDEVAELPLPIQAKLLRVLEERRLRPVGSEQEVNVDVRVIAATNRPLAQAVADGRFRADLYYRLQVLEIALPPLRSRRGDIPDLVRHFMLQLAPMLGLPPVEVDAATMKRLGAYDWPGNVRELKNLVERSLILGQVPLAADDDDDDADGGGRAATAAADAGAAGGTGPAAGGGLCGAADAGASTDAGTPAAGPSSADAADPAPDLLSAIEERHIRAVLAAAGGNKSEAARRLGISRKTLERKCFAWGL</sequence>
<keyword evidence="2" id="KW-0067">ATP-binding</keyword>
<dbReference type="GO" id="GO:0000160">
    <property type="term" value="P:phosphorelay signal transduction system"/>
    <property type="evidence" value="ECO:0007669"/>
    <property type="project" value="InterPro"/>
</dbReference>
<dbReference type="InterPro" id="IPR058031">
    <property type="entry name" value="AAA_lid_NorR"/>
</dbReference>
<dbReference type="Pfam" id="PF00072">
    <property type="entry name" value="Response_reg"/>
    <property type="match status" value="1"/>
</dbReference>
<dbReference type="InterPro" id="IPR002078">
    <property type="entry name" value="Sigma_54_int"/>
</dbReference>
<reference evidence="10" key="2">
    <citation type="journal article" date="2000" name="Annu. Rev. Biochem.">
        <title>Two-component signal transduction.</title>
        <authorList>
            <person name="Stock A.M."/>
            <person name="Robinson V.L."/>
            <person name="Goudreau P.N."/>
        </authorList>
    </citation>
    <scope>NUCLEOTIDE SEQUENCE</scope>
</reference>
<dbReference type="SUPFAM" id="SSF52540">
    <property type="entry name" value="P-loop containing nucleoside triphosphate hydrolases"/>
    <property type="match status" value="1"/>
</dbReference>
<dbReference type="RefSeq" id="WP_028313066.1">
    <property type="nucleotide sequence ID" value="NZ_KI519500.1"/>
</dbReference>
<dbReference type="SMART" id="SM00382">
    <property type="entry name" value="AAA"/>
    <property type="match status" value="1"/>
</dbReference>
<evidence type="ECO:0000256" key="3">
    <source>
        <dbReference type="ARBA" id="ARBA00023015"/>
    </source>
</evidence>
<keyword evidence="1" id="KW-0547">Nucleotide-binding</keyword>
<keyword evidence="9" id="KW-1185">Reference proteome</keyword>
<dbReference type="InterPro" id="IPR025662">
    <property type="entry name" value="Sigma_54_int_dom_ATP-bd_1"/>
</dbReference>
<reference evidence="10" key="1">
    <citation type="journal article" date="1996" name="Mol. Microbiol.">
        <title>Signal sensing by sigma 54-dependent regulators: derepression as a control mechanism.</title>
        <authorList>
            <person name="Shingler V."/>
        </authorList>
    </citation>
    <scope>NUCLEOTIDE SEQUENCE</scope>
</reference>
<feature type="modified residue" description="4-aspartylphosphate" evidence="5">
    <location>
        <position position="68"/>
    </location>
</feature>
<dbReference type="Gene3D" id="1.10.10.60">
    <property type="entry name" value="Homeodomain-like"/>
    <property type="match status" value="1"/>
</dbReference>
<dbReference type="AlphaFoldDB" id="A0A9U5FZ24"/>
<evidence type="ECO:0000259" key="7">
    <source>
        <dbReference type="PROSITE" id="PS50045"/>
    </source>
</evidence>
<evidence type="ECO:0000256" key="1">
    <source>
        <dbReference type="ARBA" id="ARBA00022741"/>
    </source>
</evidence>
<evidence type="ECO:0000256" key="6">
    <source>
        <dbReference type="SAM" id="MobiDB-lite"/>
    </source>
</evidence>
<dbReference type="Gene3D" id="3.40.50.300">
    <property type="entry name" value="P-loop containing nucleotide triphosphate hydrolases"/>
    <property type="match status" value="1"/>
</dbReference>
<dbReference type="Pfam" id="PF02954">
    <property type="entry name" value="HTH_8"/>
    <property type="match status" value="1"/>
</dbReference>
<feature type="region of interest" description="Disordered" evidence="6">
    <location>
        <begin position="442"/>
        <end position="461"/>
    </location>
</feature>
<evidence type="ECO:0000256" key="4">
    <source>
        <dbReference type="ARBA" id="ARBA00023163"/>
    </source>
</evidence>
<feature type="domain" description="Sigma-54 factor interaction" evidence="7">
    <location>
        <begin position="163"/>
        <end position="392"/>
    </location>
</feature>
<reference evidence="10" key="5">
    <citation type="submission" date="2025-08" db="UniProtKB">
        <authorList>
            <consortium name="RefSeq"/>
        </authorList>
    </citation>
    <scope>IDENTIFICATION</scope>
</reference>
<reference evidence="10" key="3">
    <citation type="journal article" date="2003" name="J. Bacteriol.">
        <title>Domain architectures of sigma54-dependent transcriptional activators.</title>
        <authorList>
            <person name="Studholme D.J."/>
            <person name="Dixon R."/>
        </authorList>
    </citation>
    <scope>NUCLEOTIDE SEQUENCE</scope>
</reference>
<name>A0A9U5FZ24_9BURK</name>
<evidence type="ECO:0000313" key="10">
    <source>
        <dbReference type="RefSeq" id="WP_028313066.1"/>
    </source>
</evidence>
<dbReference type="PROSITE" id="PS50110">
    <property type="entry name" value="RESPONSE_REGULATORY"/>
    <property type="match status" value="1"/>
</dbReference>
<evidence type="ECO:0000256" key="5">
    <source>
        <dbReference type="PROSITE-ProRule" id="PRU00169"/>
    </source>
</evidence>
<evidence type="ECO:0000256" key="2">
    <source>
        <dbReference type="ARBA" id="ARBA00022840"/>
    </source>
</evidence>
<protein>
    <submittedName>
        <fullName evidence="10">Sigma-54-dependent transcriptional regulator</fullName>
    </submittedName>
</protein>
<proteinExistence type="predicted"/>
<dbReference type="InterPro" id="IPR002197">
    <property type="entry name" value="HTH_Fis"/>
</dbReference>
<evidence type="ECO:0000313" key="9">
    <source>
        <dbReference type="Proteomes" id="UP000675920"/>
    </source>
</evidence>
<dbReference type="Pfam" id="PF00158">
    <property type="entry name" value="Sigma54_activat"/>
    <property type="match status" value="1"/>
</dbReference>
<keyword evidence="3" id="KW-0805">Transcription regulation</keyword>
<dbReference type="GO" id="GO:0043565">
    <property type="term" value="F:sequence-specific DNA binding"/>
    <property type="evidence" value="ECO:0007669"/>
    <property type="project" value="InterPro"/>
</dbReference>
<dbReference type="Gene3D" id="1.10.8.60">
    <property type="match status" value="1"/>
</dbReference>
<evidence type="ECO:0000259" key="8">
    <source>
        <dbReference type="PROSITE" id="PS50110"/>
    </source>
</evidence>
<dbReference type="Pfam" id="PF25601">
    <property type="entry name" value="AAA_lid_14"/>
    <property type="match status" value="1"/>
</dbReference>
<dbReference type="CDD" id="cd00009">
    <property type="entry name" value="AAA"/>
    <property type="match status" value="1"/>
</dbReference>
<dbReference type="SMART" id="SM00448">
    <property type="entry name" value="REC"/>
    <property type="match status" value="1"/>
</dbReference>
<dbReference type="Gene3D" id="3.40.50.2300">
    <property type="match status" value="1"/>
</dbReference>
<dbReference type="InterPro" id="IPR009057">
    <property type="entry name" value="Homeodomain-like_sf"/>
</dbReference>
<dbReference type="PROSITE" id="PS00675">
    <property type="entry name" value="SIGMA54_INTERACT_1"/>
    <property type="match status" value="1"/>
</dbReference>
<reference evidence="10" key="4">
    <citation type="journal article" date="2010" name="Curr. Opin. Microbiol.">
        <title>Diversity of structure and function of response regulator output domains.</title>
        <authorList>
            <person name="Galperin M.Y."/>
        </authorList>
    </citation>
    <scope>NUCLEOTIDE SEQUENCE</scope>
</reference>
<dbReference type="PRINTS" id="PR01590">
    <property type="entry name" value="HTHFIS"/>
</dbReference>
<dbReference type="InterPro" id="IPR003593">
    <property type="entry name" value="AAA+_ATPase"/>
</dbReference>
<dbReference type="SUPFAM" id="SSF52172">
    <property type="entry name" value="CheY-like"/>
    <property type="match status" value="1"/>
</dbReference>
<dbReference type="FunFam" id="3.40.50.300:FF:000006">
    <property type="entry name" value="DNA-binding transcriptional regulator NtrC"/>
    <property type="match status" value="1"/>
</dbReference>
<accession>A0A9U5FZ24</accession>
<feature type="domain" description="Response regulatory" evidence="8">
    <location>
        <begin position="19"/>
        <end position="133"/>
    </location>
</feature>
<dbReference type="GO" id="GO:0006355">
    <property type="term" value="P:regulation of DNA-templated transcription"/>
    <property type="evidence" value="ECO:0007669"/>
    <property type="project" value="InterPro"/>
</dbReference>
<dbReference type="PROSITE" id="PS50045">
    <property type="entry name" value="SIGMA54_INTERACT_4"/>
    <property type="match status" value="1"/>
</dbReference>
<dbReference type="InterPro" id="IPR027417">
    <property type="entry name" value="P-loop_NTPase"/>
</dbReference>
<keyword evidence="4" id="KW-0804">Transcription</keyword>
<dbReference type="PROSITE" id="PS00688">
    <property type="entry name" value="SIGMA54_INTERACT_3"/>
    <property type="match status" value="1"/>
</dbReference>
<dbReference type="InterPro" id="IPR001789">
    <property type="entry name" value="Sig_transdc_resp-reg_receiver"/>
</dbReference>
<organism evidence="9 10">
    <name type="scientific">Derxia gummosa DSM 723</name>
    <dbReference type="NCBI Taxonomy" id="1121388"/>
    <lineage>
        <taxon>Bacteria</taxon>
        <taxon>Pseudomonadati</taxon>
        <taxon>Pseudomonadota</taxon>
        <taxon>Betaproteobacteria</taxon>
        <taxon>Burkholderiales</taxon>
        <taxon>Alcaligenaceae</taxon>
        <taxon>Derxia</taxon>
    </lineage>
</organism>
<dbReference type="GO" id="GO:0005524">
    <property type="term" value="F:ATP binding"/>
    <property type="evidence" value="ECO:0007669"/>
    <property type="project" value="UniProtKB-KW"/>
</dbReference>
<dbReference type="InterPro" id="IPR025944">
    <property type="entry name" value="Sigma_54_int_dom_CS"/>
</dbReference>
<dbReference type="PANTHER" id="PTHR32071">
    <property type="entry name" value="TRANSCRIPTIONAL REGULATORY PROTEIN"/>
    <property type="match status" value="1"/>
</dbReference>
<dbReference type="Proteomes" id="UP000675920">
    <property type="component" value="Unplaced"/>
</dbReference>